<name>C1GWF4_PARBA</name>
<proteinExistence type="predicted"/>
<evidence type="ECO:0000313" key="1">
    <source>
        <dbReference type="EMBL" id="EEH40873.2"/>
    </source>
</evidence>
<protein>
    <submittedName>
        <fullName evidence="1">Uncharacterized protein</fullName>
    </submittedName>
</protein>
<dbReference type="AlphaFoldDB" id="C1GWF4"/>
<evidence type="ECO:0000313" key="2">
    <source>
        <dbReference type="Proteomes" id="UP000002059"/>
    </source>
</evidence>
<dbReference type="eggNOG" id="ENOG502T3G2">
    <property type="taxonomic scope" value="Eukaryota"/>
</dbReference>
<keyword evidence="2" id="KW-1185">Reference proteome</keyword>
<dbReference type="HOGENOM" id="CLU_801930_0_0_1"/>
<organism evidence="1 2">
    <name type="scientific">Paracoccidioides lutzii (strain ATCC MYA-826 / Pb01)</name>
    <name type="common">Paracoccidioides brasiliensis</name>
    <dbReference type="NCBI Taxonomy" id="502779"/>
    <lineage>
        <taxon>Eukaryota</taxon>
        <taxon>Fungi</taxon>
        <taxon>Dikarya</taxon>
        <taxon>Ascomycota</taxon>
        <taxon>Pezizomycotina</taxon>
        <taxon>Eurotiomycetes</taxon>
        <taxon>Eurotiomycetidae</taxon>
        <taxon>Onygenales</taxon>
        <taxon>Ajellomycetaceae</taxon>
        <taxon>Paracoccidioides</taxon>
    </lineage>
</organism>
<gene>
    <name evidence="1" type="ORF">PAAG_02849</name>
</gene>
<accession>C1GWF4</accession>
<dbReference type="VEuPathDB" id="FungiDB:PAAG_02849"/>
<dbReference type="KEGG" id="pbl:PAAG_02849"/>
<sequence>MDSRIRIQGSMSRVPNVILKGDKIPIHPRHTKCCEPLFLIAIFAVGQCENHKFAPQNPTDGAVRSYLRFSLTSRESGVFRASNTEVKDGSAGPPRPLSWHDTPREKLHIGKLVGAMRIRAHTSHGMERSCILAPGCEKKYLDPDFIWHQTVFCISGSAAMPFSDVMSLKSFRSAGASGVGGCAFGGDCIQELRFVLRLSFHYCPPLSAHRQIGIGREDFHPVPINANWGEGFYGIFTIHFQTEECHDDGLRILLRDTRPTQPSIKRAATVIAGFINTLPGSFAMQEYQPKNTVNDKVIENYNGQPKQDKRADRDPDVVSILQNGMLATQHPNVTSLFTEHQYSHGR</sequence>
<dbReference type="GeneID" id="9098527"/>
<dbReference type="EMBL" id="KN293997">
    <property type="protein sequence ID" value="EEH40873.2"/>
    <property type="molecule type" value="Genomic_DNA"/>
</dbReference>
<dbReference type="Proteomes" id="UP000002059">
    <property type="component" value="Partially assembled WGS sequence"/>
</dbReference>
<reference evidence="1 2" key="1">
    <citation type="journal article" date="2011" name="PLoS Genet.">
        <title>Comparative genomic analysis of human fungal pathogens causing paracoccidioidomycosis.</title>
        <authorList>
            <person name="Desjardins C.A."/>
            <person name="Champion M.D."/>
            <person name="Holder J.W."/>
            <person name="Muszewska A."/>
            <person name="Goldberg J."/>
            <person name="Bailao A.M."/>
            <person name="Brigido M.M."/>
            <person name="Ferreira M.E."/>
            <person name="Garcia A.M."/>
            <person name="Grynberg M."/>
            <person name="Gujja S."/>
            <person name="Heiman D.I."/>
            <person name="Henn M.R."/>
            <person name="Kodira C.D."/>
            <person name="Leon-Narvaez H."/>
            <person name="Longo L.V."/>
            <person name="Ma L.J."/>
            <person name="Malavazi I."/>
            <person name="Matsuo A.L."/>
            <person name="Morais F.V."/>
            <person name="Pereira M."/>
            <person name="Rodriguez-Brito S."/>
            <person name="Sakthikumar S."/>
            <person name="Salem-Izacc S.M."/>
            <person name="Sykes S.M."/>
            <person name="Teixeira M.M."/>
            <person name="Vallejo M.C."/>
            <person name="Walter M.E."/>
            <person name="Yandava C."/>
            <person name="Young S."/>
            <person name="Zeng Q."/>
            <person name="Zucker J."/>
            <person name="Felipe M.S."/>
            <person name="Goldman G.H."/>
            <person name="Haas B.J."/>
            <person name="McEwen J.G."/>
            <person name="Nino-Vega G."/>
            <person name="Puccia R."/>
            <person name="San-Blas G."/>
            <person name="Soares C.M."/>
            <person name="Birren B.W."/>
            <person name="Cuomo C.A."/>
        </authorList>
    </citation>
    <scope>NUCLEOTIDE SEQUENCE [LARGE SCALE GENOMIC DNA]</scope>
    <source>
        <strain evidence="2">ATCC MYA-826 / Pb01</strain>
    </source>
</reference>
<dbReference type="RefSeq" id="XP_002795373.2">
    <property type="nucleotide sequence ID" value="XM_002795327.2"/>
</dbReference>